<dbReference type="GO" id="GO:0008168">
    <property type="term" value="F:methyltransferase activity"/>
    <property type="evidence" value="ECO:0007669"/>
    <property type="project" value="InterPro"/>
</dbReference>
<proteinExistence type="predicted"/>
<dbReference type="Gene3D" id="3.40.50.150">
    <property type="entry name" value="Vaccinia Virus protein VP39"/>
    <property type="match status" value="1"/>
</dbReference>
<keyword evidence="2" id="KW-1185">Reference proteome</keyword>
<dbReference type="PANTHER" id="PTHR31009">
    <property type="entry name" value="S-ADENOSYL-L-METHIONINE:CARBOXYL METHYLTRANSFERASE FAMILY PROTEIN"/>
    <property type="match status" value="1"/>
</dbReference>
<dbReference type="InterPro" id="IPR005299">
    <property type="entry name" value="MeTrfase_7"/>
</dbReference>
<comment type="caution">
    <text evidence="1">The sequence shown here is derived from an EMBL/GenBank/DDBJ whole genome shotgun (WGS) entry which is preliminary data.</text>
</comment>
<protein>
    <submittedName>
        <fullName evidence="1">Uncharacterized protein</fullName>
    </submittedName>
</protein>
<dbReference type="EMBL" id="CAJZBQ010000036">
    <property type="protein sequence ID" value="CAG9324237.1"/>
    <property type="molecule type" value="Genomic_DNA"/>
</dbReference>
<reference evidence="1" key="1">
    <citation type="submission" date="2021-09" db="EMBL/GenBank/DDBJ databases">
        <authorList>
            <consortium name="AG Swart"/>
            <person name="Singh M."/>
            <person name="Singh A."/>
            <person name="Seah K."/>
            <person name="Emmerich C."/>
        </authorList>
    </citation>
    <scope>NUCLEOTIDE SEQUENCE</scope>
    <source>
        <strain evidence="1">ATCC30299</strain>
    </source>
</reference>
<accession>A0AAU9JGG5</accession>
<dbReference type="InterPro" id="IPR029063">
    <property type="entry name" value="SAM-dependent_MTases_sf"/>
</dbReference>
<gene>
    <name evidence="1" type="ORF">BSTOLATCC_MIC36032</name>
</gene>
<evidence type="ECO:0000313" key="1">
    <source>
        <dbReference type="EMBL" id="CAG9324237.1"/>
    </source>
</evidence>
<dbReference type="Pfam" id="PF03492">
    <property type="entry name" value="Methyltransf_7"/>
    <property type="match status" value="1"/>
</dbReference>
<dbReference type="SUPFAM" id="SSF53335">
    <property type="entry name" value="S-adenosyl-L-methionine-dependent methyltransferases"/>
    <property type="match status" value="1"/>
</dbReference>
<evidence type="ECO:0000313" key="2">
    <source>
        <dbReference type="Proteomes" id="UP001162131"/>
    </source>
</evidence>
<sequence>MIVHHDLPENNWGETFKTVLEAPESYLKIPMVFYSGLGRSFNQQIFPDNSVHIGISSLAFHFLPRPFCAFDHIFVSSSSDLALKSQASKTAHNYLVNLLTLRHKELVPSGRLLIVFPTETIGNLFPSIILQTVNENMHAKGVINEEEKRNVTIPVYARNDEELRRTLEEVGNLYRVIEWKKADDESRPTEENREELYESLKVLAVSHLEAILKKVVKREVGPVVEEYKKEVEKVLGEIPFTSFPTFHLVVLEKILN</sequence>
<organism evidence="1 2">
    <name type="scientific">Blepharisma stoltei</name>
    <dbReference type="NCBI Taxonomy" id="1481888"/>
    <lineage>
        <taxon>Eukaryota</taxon>
        <taxon>Sar</taxon>
        <taxon>Alveolata</taxon>
        <taxon>Ciliophora</taxon>
        <taxon>Postciliodesmatophora</taxon>
        <taxon>Heterotrichea</taxon>
        <taxon>Heterotrichida</taxon>
        <taxon>Blepharismidae</taxon>
        <taxon>Blepharisma</taxon>
    </lineage>
</organism>
<dbReference type="AlphaFoldDB" id="A0AAU9JGG5"/>
<dbReference type="Proteomes" id="UP001162131">
    <property type="component" value="Unassembled WGS sequence"/>
</dbReference>
<name>A0AAU9JGG5_9CILI</name>